<protein>
    <submittedName>
        <fullName evidence="2">NAD(P)-binding dehydrogenase</fullName>
    </submittedName>
</protein>
<proteinExistence type="predicted"/>
<dbReference type="SUPFAM" id="SSF51905">
    <property type="entry name" value="FAD/NAD(P)-binding domain"/>
    <property type="match status" value="1"/>
</dbReference>
<evidence type="ECO:0000313" key="2">
    <source>
        <dbReference type="EMBL" id="ASY10709.1"/>
    </source>
</evidence>
<dbReference type="InterPro" id="IPR002937">
    <property type="entry name" value="Amino_oxidase"/>
</dbReference>
<dbReference type="Pfam" id="PF01593">
    <property type="entry name" value="Amino_oxidase"/>
    <property type="match status" value="1"/>
</dbReference>
<dbReference type="EMBL" id="CP016769">
    <property type="protein sequence ID" value="ASY10709.1"/>
    <property type="molecule type" value="Genomic_DNA"/>
</dbReference>
<dbReference type="GO" id="GO:0016491">
    <property type="term" value="F:oxidoreductase activity"/>
    <property type="evidence" value="ECO:0007669"/>
    <property type="project" value="InterPro"/>
</dbReference>
<accession>A0AAC9YSF8</accession>
<feature type="domain" description="Amine oxidase" evidence="1">
    <location>
        <begin position="9"/>
        <end position="383"/>
    </location>
</feature>
<gene>
    <name evidence="2" type="ORF">A1s21148_04135</name>
</gene>
<dbReference type="InterPro" id="IPR036188">
    <property type="entry name" value="FAD/NAD-bd_sf"/>
</dbReference>
<dbReference type="Gene3D" id="3.50.50.60">
    <property type="entry name" value="FAD/NAD(P)-binding domain"/>
    <property type="match status" value="1"/>
</dbReference>
<sequence length="388" mass="41814">MYLVVGAGLAGMSAAITLQKNGADVVVIEASDRAGGRVASDQIDGFILDRGFQLINANYSEIKNGNYLEGVDFKVAPRTVGVTSADGITRLGDPRSSLFSIFSSKTGGIFAKASFLRYLTSAPNENESVEEHLLRTGTADLYRKVLKPFLQGVFLAEPSQVSAVIGREVIASFINGKSGIPSKGVGEFASRMAKQIKDLRFNTQVEEINSKGVLTNKGRINATGVILATDLTTAGQLLGAQEIGRLASSTTWYHSTSVSPTDNAELIVDSQARGPVVNSIVISNLSRAYAPSGQHLISSTTIRHSSESEVRRHLTQMWGASTEEWRFLAKYEINSALPLFEPGFIKRQAVKIEKNISCAGDYLESPSQNGALLSGRKAAEQLLIDQRR</sequence>
<evidence type="ECO:0000259" key="1">
    <source>
        <dbReference type="Pfam" id="PF01593"/>
    </source>
</evidence>
<dbReference type="RefSeq" id="WP_095671198.1">
    <property type="nucleotide sequence ID" value="NZ_CP016769.1"/>
</dbReference>
<dbReference type="Proteomes" id="UP000217144">
    <property type="component" value="Chromosome"/>
</dbReference>
<reference evidence="2 3" key="1">
    <citation type="submission" date="2016-07" db="EMBL/GenBank/DDBJ databases">
        <title>High microdiversification within the ubiquitous acI lineage of Actinobacteria.</title>
        <authorList>
            <person name="Neuenschwander S.M."/>
            <person name="Salcher M."/>
            <person name="Ghai R."/>
            <person name="Pernthaler J."/>
        </authorList>
    </citation>
    <scope>NUCLEOTIDE SEQUENCE [LARGE SCALE GENOMIC DNA]</scope>
    <source>
        <strain evidence="2">MMS-21-148</strain>
    </source>
</reference>
<keyword evidence="3" id="KW-1185">Reference proteome</keyword>
<dbReference type="AlphaFoldDB" id="A0AAC9YSF8"/>
<organism evidence="2 3">
    <name type="scientific">Candidatus Planktophila lacus</name>
    <dbReference type="NCBI Taxonomy" id="1884913"/>
    <lineage>
        <taxon>Bacteria</taxon>
        <taxon>Bacillati</taxon>
        <taxon>Actinomycetota</taxon>
        <taxon>Actinomycetes</taxon>
        <taxon>Candidatus Nanopelagicales</taxon>
        <taxon>Candidatus Nanopelagicaceae</taxon>
        <taxon>Candidatus Planktophila</taxon>
    </lineage>
</organism>
<name>A0AAC9YSF8_9ACTN</name>
<dbReference type="KEGG" id="plan:A1s21148_04135"/>
<dbReference type="PANTHER" id="PTHR42841">
    <property type="entry name" value="AMINE OXIDASE"/>
    <property type="match status" value="1"/>
</dbReference>
<evidence type="ECO:0000313" key="3">
    <source>
        <dbReference type="Proteomes" id="UP000217144"/>
    </source>
</evidence>